<evidence type="ECO:0000256" key="7">
    <source>
        <dbReference type="ARBA" id="ARBA00022777"/>
    </source>
</evidence>
<evidence type="ECO:0000313" key="15">
    <source>
        <dbReference type="Proteomes" id="UP000632828"/>
    </source>
</evidence>
<dbReference type="GO" id="GO:0005886">
    <property type="term" value="C:plasma membrane"/>
    <property type="evidence" value="ECO:0007669"/>
    <property type="project" value="TreeGrafter"/>
</dbReference>
<reference evidence="14" key="1">
    <citation type="submission" date="2020-09" db="EMBL/GenBank/DDBJ databases">
        <title>Pelobacter alkaliphilus sp. nov., a novel anaerobic arsenate-reducing bacterium from terrestrial mud volcano.</title>
        <authorList>
            <person name="Khomyakova M.A."/>
            <person name="Merkel A.Y."/>
            <person name="Slobodkin A.I."/>
        </authorList>
    </citation>
    <scope>NUCLEOTIDE SEQUENCE</scope>
    <source>
        <strain evidence="14">M08fum</strain>
    </source>
</reference>
<dbReference type="InterPro" id="IPR036097">
    <property type="entry name" value="HisK_dim/P_sf"/>
</dbReference>
<dbReference type="CDD" id="cd00075">
    <property type="entry name" value="HATPase"/>
    <property type="match status" value="1"/>
</dbReference>
<feature type="transmembrane region" description="Helical" evidence="12">
    <location>
        <begin position="166"/>
        <end position="184"/>
    </location>
</feature>
<evidence type="ECO:0000256" key="3">
    <source>
        <dbReference type="ARBA" id="ARBA00012438"/>
    </source>
</evidence>
<keyword evidence="8 12" id="KW-1133">Transmembrane helix</keyword>
<evidence type="ECO:0000256" key="8">
    <source>
        <dbReference type="ARBA" id="ARBA00022989"/>
    </source>
</evidence>
<organism evidence="14 15">
    <name type="scientific">Pelovirga terrestris</name>
    <dbReference type="NCBI Taxonomy" id="2771352"/>
    <lineage>
        <taxon>Bacteria</taxon>
        <taxon>Pseudomonadati</taxon>
        <taxon>Thermodesulfobacteriota</taxon>
        <taxon>Desulfuromonadia</taxon>
        <taxon>Geobacterales</taxon>
        <taxon>Geobacteraceae</taxon>
        <taxon>Pelovirga</taxon>
    </lineage>
</organism>
<dbReference type="GO" id="GO:0000155">
    <property type="term" value="F:phosphorelay sensor kinase activity"/>
    <property type="evidence" value="ECO:0007669"/>
    <property type="project" value="InterPro"/>
</dbReference>
<comment type="subcellular location">
    <subcellularLocation>
        <location evidence="2">Membrane</location>
    </subcellularLocation>
</comment>
<evidence type="ECO:0000256" key="4">
    <source>
        <dbReference type="ARBA" id="ARBA00022553"/>
    </source>
</evidence>
<dbReference type="Gene3D" id="1.10.287.130">
    <property type="match status" value="1"/>
</dbReference>
<dbReference type="SMART" id="SM00388">
    <property type="entry name" value="HisKA"/>
    <property type="match status" value="1"/>
</dbReference>
<accession>A0A8J6QR16</accession>
<dbReference type="FunFam" id="3.30.565.10:FF:000006">
    <property type="entry name" value="Sensor histidine kinase WalK"/>
    <property type="match status" value="1"/>
</dbReference>
<keyword evidence="10 12" id="KW-0472">Membrane</keyword>
<dbReference type="PRINTS" id="PR00344">
    <property type="entry name" value="BCTRLSENSOR"/>
</dbReference>
<dbReference type="PANTHER" id="PTHR45436">
    <property type="entry name" value="SENSOR HISTIDINE KINASE YKOH"/>
    <property type="match status" value="1"/>
</dbReference>
<dbReference type="FunFam" id="1.10.287.130:FF:000001">
    <property type="entry name" value="Two-component sensor histidine kinase"/>
    <property type="match status" value="1"/>
</dbReference>
<evidence type="ECO:0000256" key="12">
    <source>
        <dbReference type="SAM" id="Phobius"/>
    </source>
</evidence>
<name>A0A8J6QR16_9BACT</name>
<comment type="caution">
    <text evidence="14">The sequence shown here is derived from an EMBL/GenBank/DDBJ whole genome shotgun (WGS) entry which is preliminary data.</text>
</comment>
<keyword evidence="15" id="KW-1185">Reference proteome</keyword>
<dbReference type="InterPro" id="IPR036890">
    <property type="entry name" value="HATPase_C_sf"/>
</dbReference>
<evidence type="ECO:0000256" key="2">
    <source>
        <dbReference type="ARBA" id="ARBA00004370"/>
    </source>
</evidence>
<dbReference type="EC" id="2.7.13.3" evidence="3"/>
<dbReference type="SUPFAM" id="SSF47384">
    <property type="entry name" value="Homodimeric domain of signal transducing histidine kinase"/>
    <property type="match status" value="1"/>
</dbReference>
<evidence type="ECO:0000256" key="11">
    <source>
        <dbReference type="SAM" id="MobiDB-lite"/>
    </source>
</evidence>
<evidence type="ECO:0000256" key="10">
    <source>
        <dbReference type="ARBA" id="ARBA00023136"/>
    </source>
</evidence>
<dbReference type="InterPro" id="IPR005467">
    <property type="entry name" value="His_kinase_dom"/>
</dbReference>
<dbReference type="EMBL" id="JACWUN010000007">
    <property type="protein sequence ID" value="MBD1400538.1"/>
    <property type="molecule type" value="Genomic_DNA"/>
</dbReference>
<gene>
    <name evidence="14" type="ORF">ICT70_07625</name>
</gene>
<evidence type="ECO:0000256" key="6">
    <source>
        <dbReference type="ARBA" id="ARBA00022692"/>
    </source>
</evidence>
<proteinExistence type="predicted"/>
<dbReference type="SMART" id="SM00387">
    <property type="entry name" value="HATPase_c"/>
    <property type="match status" value="1"/>
</dbReference>
<dbReference type="InterPro" id="IPR003594">
    <property type="entry name" value="HATPase_dom"/>
</dbReference>
<evidence type="ECO:0000313" key="14">
    <source>
        <dbReference type="EMBL" id="MBD1400538.1"/>
    </source>
</evidence>
<sequence>MPFLRTFCRQLLSPPLMALAVILGISAFLWQSALYQGMLDRIDTELQRTADILDYLQLNLPLEERTTATSCELATAPLQRLLDEWHFARYSPSGDLICFSTSGGHSQVAMPDQLPTGNKILFFSVSQNKTRRALAWPIKDSSEIIAYQLLSTDLGSFSALLLRWRLALLLASLLIIAAASHYLVSLQRKHNNQGLKRLLRHIDDIRPDQPTQPLATDQLNSTAVRELAESCDRLIERMFSALHRARQFSAHVAHELRTPLTILRGETEIALRRKSEITDIRQVLESNLEEITRMSYLVDDLLTLSKSDLGEIPLQPTTISLHQLLKDLQRQGQVLAGGKEILLELDCPDTGIVIQADELRLRQAILNLLTNAIRYTPTSGVVTIAARVTESAVTIRISDTGIGIEERHLQHIFDRFYRVDKNIHQYDGGTGLGLAIVKWVVDAHHGSISVSSTPGQGSSFTITLPKSRNNSTRG</sequence>
<comment type="catalytic activity">
    <reaction evidence="1">
        <text>ATP + protein L-histidine = ADP + protein N-phospho-L-histidine.</text>
        <dbReference type="EC" id="2.7.13.3"/>
    </reaction>
</comment>
<feature type="region of interest" description="Disordered" evidence="11">
    <location>
        <begin position="450"/>
        <end position="474"/>
    </location>
</feature>
<keyword evidence="9" id="KW-0902">Two-component regulatory system</keyword>
<keyword evidence="7" id="KW-0418">Kinase</keyword>
<dbReference type="InterPro" id="IPR004358">
    <property type="entry name" value="Sig_transdc_His_kin-like_C"/>
</dbReference>
<dbReference type="Gene3D" id="3.30.565.10">
    <property type="entry name" value="Histidine kinase-like ATPase, C-terminal domain"/>
    <property type="match status" value="1"/>
</dbReference>
<keyword evidence="6 12" id="KW-0812">Transmembrane</keyword>
<dbReference type="SUPFAM" id="SSF55874">
    <property type="entry name" value="ATPase domain of HSP90 chaperone/DNA topoisomerase II/histidine kinase"/>
    <property type="match status" value="1"/>
</dbReference>
<dbReference type="AlphaFoldDB" id="A0A8J6QR16"/>
<protein>
    <recommendedName>
        <fullName evidence="3">histidine kinase</fullName>
        <ecNumber evidence="3">2.7.13.3</ecNumber>
    </recommendedName>
</protein>
<keyword evidence="5" id="KW-0808">Transferase</keyword>
<dbReference type="InterPro" id="IPR003661">
    <property type="entry name" value="HisK_dim/P_dom"/>
</dbReference>
<feature type="domain" description="Histidine kinase" evidence="13">
    <location>
        <begin position="251"/>
        <end position="468"/>
    </location>
</feature>
<dbReference type="PANTHER" id="PTHR45436:SF5">
    <property type="entry name" value="SENSOR HISTIDINE KINASE TRCS"/>
    <property type="match status" value="1"/>
</dbReference>
<dbReference type="Pfam" id="PF02518">
    <property type="entry name" value="HATPase_c"/>
    <property type="match status" value="1"/>
</dbReference>
<dbReference type="CDD" id="cd00082">
    <property type="entry name" value="HisKA"/>
    <property type="match status" value="1"/>
</dbReference>
<feature type="transmembrane region" description="Helical" evidence="12">
    <location>
        <begin position="12"/>
        <end position="30"/>
    </location>
</feature>
<dbReference type="RefSeq" id="WP_191155154.1">
    <property type="nucleotide sequence ID" value="NZ_JACWUN010000007.1"/>
</dbReference>
<dbReference type="InterPro" id="IPR050428">
    <property type="entry name" value="TCS_sensor_his_kinase"/>
</dbReference>
<keyword evidence="4" id="KW-0597">Phosphoprotein</keyword>
<dbReference type="PROSITE" id="PS50109">
    <property type="entry name" value="HIS_KIN"/>
    <property type="match status" value="1"/>
</dbReference>
<evidence type="ECO:0000256" key="5">
    <source>
        <dbReference type="ARBA" id="ARBA00022679"/>
    </source>
</evidence>
<dbReference type="Pfam" id="PF00512">
    <property type="entry name" value="HisKA"/>
    <property type="match status" value="1"/>
</dbReference>
<evidence type="ECO:0000259" key="13">
    <source>
        <dbReference type="PROSITE" id="PS50109"/>
    </source>
</evidence>
<evidence type="ECO:0000256" key="9">
    <source>
        <dbReference type="ARBA" id="ARBA00023012"/>
    </source>
</evidence>
<evidence type="ECO:0000256" key="1">
    <source>
        <dbReference type="ARBA" id="ARBA00000085"/>
    </source>
</evidence>
<dbReference type="Proteomes" id="UP000632828">
    <property type="component" value="Unassembled WGS sequence"/>
</dbReference>